<dbReference type="InterPro" id="IPR036819">
    <property type="entry name" value="Subtilisin_inhibitor-like_sf"/>
</dbReference>
<keyword evidence="12" id="KW-1185">Reference proteome</keyword>
<keyword evidence="5 8" id="KW-0646">Protease inhibitor</keyword>
<comment type="similarity">
    <text evidence="2 8">Belongs to the protease inhibitor I16 (SSI) family.</text>
</comment>
<organism evidence="11 12">
    <name type="scientific">Stackebrandtia nassauensis (strain DSM 44728 / CIP 108903 / NRRL B-16338 / NBRC 102104 / LLR-40K-21)</name>
    <dbReference type="NCBI Taxonomy" id="446470"/>
    <lineage>
        <taxon>Bacteria</taxon>
        <taxon>Bacillati</taxon>
        <taxon>Actinomycetota</taxon>
        <taxon>Actinomycetes</taxon>
        <taxon>Glycomycetales</taxon>
        <taxon>Glycomycetaceae</taxon>
        <taxon>Stackebrandtia</taxon>
    </lineage>
</organism>
<evidence type="ECO:0000256" key="1">
    <source>
        <dbReference type="ARBA" id="ARBA00004613"/>
    </source>
</evidence>
<dbReference type="InterPro" id="IPR020054">
    <property type="entry name" value="Prot_inh_SSI_I16_CS"/>
</dbReference>
<dbReference type="SUPFAM" id="SSF55399">
    <property type="entry name" value="Subtilisin inhibitor"/>
    <property type="match status" value="1"/>
</dbReference>
<evidence type="ECO:0000256" key="9">
    <source>
        <dbReference type="SAM" id="SignalP"/>
    </source>
</evidence>
<proteinExistence type="inferred from homology"/>
<name>D3Q080_STANL</name>
<sequence length="134" mass="13617">MTRTATRLAGAVVLTAGLLAVPAAASASAVDTVVEGHYSLKLTPKQGASISYDLSCTPDGGSHPNTAAACEDLDAADGHVTDIPAQSGPCTKEFAPVVAIAKGVWDGGERSYEQEFSNECEAVARTGGAVFDFS</sequence>
<feature type="chain" id="PRO_5038572407" evidence="9">
    <location>
        <begin position="30"/>
        <end position="134"/>
    </location>
</feature>
<dbReference type="RefSeq" id="WP_013021180.1">
    <property type="nucleotide sequence ID" value="NC_013947.1"/>
</dbReference>
<dbReference type="EMBL" id="CP001778">
    <property type="protein sequence ID" value="ADD45609.1"/>
    <property type="molecule type" value="Genomic_DNA"/>
</dbReference>
<evidence type="ECO:0000256" key="4">
    <source>
        <dbReference type="ARBA" id="ARBA00022525"/>
    </source>
</evidence>
<evidence type="ECO:0000313" key="11">
    <source>
        <dbReference type="EMBL" id="ADD45609.1"/>
    </source>
</evidence>
<dbReference type="PROSITE" id="PS00999">
    <property type="entry name" value="SSI"/>
    <property type="match status" value="1"/>
</dbReference>
<accession>D3Q080</accession>
<dbReference type="KEGG" id="sna:Snas_5983"/>
<comment type="subcellular location">
    <subcellularLocation>
        <location evidence="1">Secreted</location>
    </subcellularLocation>
</comment>
<dbReference type="OrthoDB" id="3542626at2"/>
<dbReference type="AlphaFoldDB" id="D3Q080"/>
<dbReference type="Proteomes" id="UP000000844">
    <property type="component" value="Chromosome"/>
</dbReference>
<dbReference type="HOGENOM" id="CLU_121949_0_1_11"/>
<protein>
    <submittedName>
        <fullName evidence="11">Proteinase inhibitor I16 subtilisin-type inhibitor</fullName>
    </submittedName>
</protein>
<gene>
    <name evidence="11" type="ordered locus">Snas_5983</name>
</gene>
<keyword evidence="4" id="KW-0964">Secreted</keyword>
<feature type="signal peptide" evidence="9">
    <location>
        <begin position="1"/>
        <end position="29"/>
    </location>
</feature>
<dbReference type="InterPro" id="IPR000691">
    <property type="entry name" value="Prot_inh_I16_SSI"/>
</dbReference>
<comment type="subunit">
    <text evidence="3">Homodimer.</text>
</comment>
<dbReference type="GO" id="GO:0005576">
    <property type="term" value="C:extracellular region"/>
    <property type="evidence" value="ECO:0007669"/>
    <property type="project" value="UniProtKB-SubCell"/>
</dbReference>
<reference evidence="11 12" key="1">
    <citation type="journal article" date="2009" name="Stand. Genomic Sci.">
        <title>Complete genome sequence of Stackebrandtia nassauensis type strain (LLR-40K-21).</title>
        <authorList>
            <person name="Munk C."/>
            <person name="Lapidus A."/>
            <person name="Copeland A."/>
            <person name="Jando M."/>
            <person name="Mayilraj S."/>
            <person name="Glavina Del Rio T."/>
            <person name="Nolan M."/>
            <person name="Chen F."/>
            <person name="Lucas S."/>
            <person name="Tice H."/>
            <person name="Cheng J.F."/>
            <person name="Han C."/>
            <person name="Detter J.C."/>
            <person name="Bruce D."/>
            <person name="Goodwin L."/>
            <person name="Chain P."/>
            <person name="Pitluck S."/>
            <person name="Goker M."/>
            <person name="Ovchinikova G."/>
            <person name="Pati A."/>
            <person name="Ivanova N."/>
            <person name="Mavromatis K."/>
            <person name="Chen A."/>
            <person name="Palaniappan K."/>
            <person name="Land M."/>
            <person name="Hauser L."/>
            <person name="Chang Y.J."/>
            <person name="Jeffries C.D."/>
            <person name="Bristow J."/>
            <person name="Eisen J.A."/>
            <person name="Markowitz V."/>
            <person name="Hugenholtz P."/>
            <person name="Kyrpides N.C."/>
            <person name="Klenk H.P."/>
        </authorList>
    </citation>
    <scope>NUCLEOTIDE SEQUENCE [LARGE SCALE GENOMIC DNA]</scope>
    <source>
        <strain evidence="12">DSM 44728 / CIP 108903 / NRRL B-16338 / NBRC 102104 / LLR-40K-21</strain>
    </source>
</reference>
<evidence type="ECO:0000256" key="5">
    <source>
        <dbReference type="ARBA" id="ARBA00022690"/>
    </source>
</evidence>
<dbReference type="eggNOG" id="ENOG50345GU">
    <property type="taxonomic scope" value="Bacteria"/>
</dbReference>
<dbReference type="GO" id="GO:0004867">
    <property type="term" value="F:serine-type endopeptidase inhibitor activity"/>
    <property type="evidence" value="ECO:0007669"/>
    <property type="project" value="UniProtKB-KW"/>
</dbReference>
<keyword evidence="7" id="KW-1015">Disulfide bond</keyword>
<evidence type="ECO:0000313" key="12">
    <source>
        <dbReference type="Proteomes" id="UP000000844"/>
    </source>
</evidence>
<evidence type="ECO:0000256" key="8">
    <source>
        <dbReference type="RuleBase" id="RU003471"/>
    </source>
</evidence>
<evidence type="ECO:0000256" key="2">
    <source>
        <dbReference type="ARBA" id="ARBA00010472"/>
    </source>
</evidence>
<dbReference type="Pfam" id="PF00720">
    <property type="entry name" value="SSI"/>
    <property type="match status" value="1"/>
</dbReference>
<evidence type="ECO:0000256" key="7">
    <source>
        <dbReference type="ARBA" id="ARBA00023157"/>
    </source>
</evidence>
<keyword evidence="6 8" id="KW-0722">Serine protease inhibitor</keyword>
<dbReference type="InterPro" id="IPR023549">
    <property type="entry name" value="Subtilisin_inhibitor"/>
</dbReference>
<evidence type="ECO:0000259" key="10">
    <source>
        <dbReference type="Pfam" id="PF00720"/>
    </source>
</evidence>
<dbReference type="Gene3D" id="3.30.350.10">
    <property type="entry name" value="Subtilisin inhibitor-like"/>
    <property type="match status" value="1"/>
</dbReference>
<feature type="domain" description="Subtilisin inhibitor" evidence="10">
    <location>
        <begin position="50"/>
        <end position="118"/>
    </location>
</feature>
<keyword evidence="9" id="KW-0732">Signal</keyword>
<evidence type="ECO:0000256" key="3">
    <source>
        <dbReference type="ARBA" id="ARBA00011738"/>
    </source>
</evidence>
<dbReference type="STRING" id="446470.Snas_5983"/>
<dbReference type="PRINTS" id="PR00294">
    <property type="entry name" value="SSBTLNINHBTR"/>
</dbReference>
<evidence type="ECO:0000256" key="6">
    <source>
        <dbReference type="ARBA" id="ARBA00022900"/>
    </source>
</evidence>